<name>A0ACB8UMH2_9APHY</name>
<evidence type="ECO:0000313" key="2">
    <source>
        <dbReference type="Proteomes" id="UP001055072"/>
    </source>
</evidence>
<protein>
    <submittedName>
        <fullName evidence="1">Spb1 C-terminal domain-containing protein</fullName>
    </submittedName>
</protein>
<sequence length="903" mass="102479">MGKTQKKTGKGRLDKYYKLAKEQGYRARSAFKLIQLNKKYSFLEGARCCIDLCAAPGGWLQVASKYMPVNSVIVGVDLVPIKPIPRVVTFAADITTPHCRNLIRGELKDWKADVVLHDGAPNVGTAWVQDAYSQSELVLMSMKLAVEFLLKGGTFVTKVFRSADYNNLIWVFKQLFGKVEATKPPSSRNVSAEIFVVCRNFLAPKHIDPKFFDPKHVFKDLSANAPIEDISKQAAAQAQVNVFQPEKKRRKRDGYADGDYILYKEAGAADFIKGDDPVGFLGTMNKITFKTEEEKKWLTMEMTTEDVEADCEDLKVLGKGDFKALMRWRTSLREELGLEVKTKDTEELTETVEVTDEAIDPEQEIEEELARLNAEAAARTKRDRRRANEAKQRTIQRMQLQMTAPLDIGLEQQDQSLRLGQDDVFDLEDTKRGLKKKHALEQLLDGEADGDSCEDEEDASNDDDEVLDEEEERERKLRTLEQDLDGLYESYQERMRERDAKYRVKEARRKDKSREEWGGIKRGGSDEENESDYEEGGWDTVQAVKARIDESSDSDLSDEDEDEIPAKVAPSSKKRRAEEVIDLTKGAKKARTNATAIQNGTMDAKLSRSAEAWFNQGLFKSAGIDNIEFNNEDEGLDEAEEDDIDMRDASGSEPETPEVRGPFCTVYSVINNKPQIESDDHDDFEIVPLAEEEGDIDMWDVEDEDEDKINQEKIRQHGLTTAEAVSLATQLVNREKTRTDLINDGFNRYSLNSKDDLPSWFLDDESKHYKANIPVTKEAIDALKAKMRALDARPIKKVAEAKARKKMKAAQKLEKAMRKAEGVNETSDMTEREKAKQIEKLMARGMSTKKKQKEIKVVVAKGAHKGLKGRPKGVKGRYVMVDSRMKKEMRAQKRRDKASKKRK</sequence>
<proteinExistence type="predicted"/>
<dbReference type="Proteomes" id="UP001055072">
    <property type="component" value="Unassembled WGS sequence"/>
</dbReference>
<comment type="caution">
    <text evidence="1">The sequence shown here is derived from an EMBL/GenBank/DDBJ whole genome shotgun (WGS) entry which is preliminary data.</text>
</comment>
<evidence type="ECO:0000313" key="1">
    <source>
        <dbReference type="EMBL" id="KAI0094974.1"/>
    </source>
</evidence>
<keyword evidence="2" id="KW-1185">Reference proteome</keyword>
<accession>A0ACB8UMH2</accession>
<gene>
    <name evidence="1" type="ORF">BDY19DRAFT_1062572</name>
</gene>
<dbReference type="EMBL" id="MU274900">
    <property type="protein sequence ID" value="KAI0094974.1"/>
    <property type="molecule type" value="Genomic_DNA"/>
</dbReference>
<organism evidence="1 2">
    <name type="scientific">Irpex rosettiformis</name>
    <dbReference type="NCBI Taxonomy" id="378272"/>
    <lineage>
        <taxon>Eukaryota</taxon>
        <taxon>Fungi</taxon>
        <taxon>Dikarya</taxon>
        <taxon>Basidiomycota</taxon>
        <taxon>Agaricomycotina</taxon>
        <taxon>Agaricomycetes</taxon>
        <taxon>Polyporales</taxon>
        <taxon>Irpicaceae</taxon>
        <taxon>Irpex</taxon>
    </lineage>
</organism>
<reference evidence="1" key="1">
    <citation type="journal article" date="2021" name="Environ. Microbiol.">
        <title>Gene family expansions and transcriptome signatures uncover fungal adaptations to wood decay.</title>
        <authorList>
            <person name="Hage H."/>
            <person name="Miyauchi S."/>
            <person name="Viragh M."/>
            <person name="Drula E."/>
            <person name="Min B."/>
            <person name="Chaduli D."/>
            <person name="Navarro D."/>
            <person name="Favel A."/>
            <person name="Norest M."/>
            <person name="Lesage-Meessen L."/>
            <person name="Balint B."/>
            <person name="Merenyi Z."/>
            <person name="de Eugenio L."/>
            <person name="Morin E."/>
            <person name="Martinez A.T."/>
            <person name="Baldrian P."/>
            <person name="Stursova M."/>
            <person name="Martinez M.J."/>
            <person name="Novotny C."/>
            <person name="Magnuson J.K."/>
            <person name="Spatafora J.W."/>
            <person name="Maurice S."/>
            <person name="Pangilinan J."/>
            <person name="Andreopoulos W."/>
            <person name="LaButti K."/>
            <person name="Hundley H."/>
            <person name="Na H."/>
            <person name="Kuo A."/>
            <person name="Barry K."/>
            <person name="Lipzen A."/>
            <person name="Henrissat B."/>
            <person name="Riley R."/>
            <person name="Ahrendt S."/>
            <person name="Nagy L.G."/>
            <person name="Grigoriev I.V."/>
            <person name="Martin F."/>
            <person name="Rosso M.N."/>
        </authorList>
    </citation>
    <scope>NUCLEOTIDE SEQUENCE</scope>
    <source>
        <strain evidence="1">CBS 384.51</strain>
    </source>
</reference>